<protein>
    <submittedName>
        <fullName evidence="2">Uncharacterized protein</fullName>
    </submittedName>
</protein>
<dbReference type="RefSeq" id="WP_013428143.1">
    <property type="nucleotide sequence ID" value="NC_014666.1"/>
</dbReference>
<dbReference type="KEGG" id="fri:FraEuI1c_7067"/>
<proteinExistence type="predicted"/>
<feature type="transmembrane region" description="Helical" evidence="1">
    <location>
        <begin position="129"/>
        <end position="153"/>
    </location>
</feature>
<evidence type="ECO:0000256" key="1">
    <source>
        <dbReference type="SAM" id="Phobius"/>
    </source>
</evidence>
<accession>E3IXD2</accession>
<organism evidence="2 3">
    <name type="scientific">Pseudofrankia inefficax (strain DSM 45817 / CECT 9037 / DDB 130130 / EuI1c)</name>
    <name type="common">Frankia inefficax</name>
    <dbReference type="NCBI Taxonomy" id="298654"/>
    <lineage>
        <taxon>Bacteria</taxon>
        <taxon>Bacillati</taxon>
        <taxon>Actinomycetota</taxon>
        <taxon>Actinomycetes</taxon>
        <taxon>Frankiales</taxon>
        <taxon>Frankiaceae</taxon>
        <taxon>Pseudofrankia</taxon>
    </lineage>
</organism>
<keyword evidence="3" id="KW-1185">Reference proteome</keyword>
<feature type="transmembrane region" description="Helical" evidence="1">
    <location>
        <begin position="38"/>
        <end position="63"/>
    </location>
</feature>
<dbReference type="InParanoid" id="E3IXD2"/>
<dbReference type="Proteomes" id="UP000002484">
    <property type="component" value="Chromosome"/>
</dbReference>
<feature type="transmembrane region" description="Helical" evidence="1">
    <location>
        <begin position="84"/>
        <end position="109"/>
    </location>
</feature>
<keyword evidence="1" id="KW-1133">Transmembrane helix</keyword>
<dbReference type="AlphaFoldDB" id="E3IXD2"/>
<evidence type="ECO:0000313" key="2">
    <source>
        <dbReference type="EMBL" id="ADP85032.1"/>
    </source>
</evidence>
<evidence type="ECO:0000313" key="3">
    <source>
        <dbReference type="Proteomes" id="UP000002484"/>
    </source>
</evidence>
<name>E3IXD2_PSEI1</name>
<reference evidence="2 3" key="1">
    <citation type="submission" date="2010-10" db="EMBL/GenBank/DDBJ databases">
        <title>Complete sequence of Frankia sp. EuI1c.</title>
        <authorList>
            <consortium name="US DOE Joint Genome Institute"/>
            <person name="Lucas S."/>
            <person name="Copeland A."/>
            <person name="Lapidus A."/>
            <person name="Cheng J.-F."/>
            <person name="Bruce D."/>
            <person name="Goodwin L."/>
            <person name="Pitluck S."/>
            <person name="Chertkov O."/>
            <person name="Detter J.C."/>
            <person name="Han C."/>
            <person name="Tapia R."/>
            <person name="Land M."/>
            <person name="Hauser L."/>
            <person name="Jeffries C."/>
            <person name="Kyrpides N."/>
            <person name="Ivanova N."/>
            <person name="Mikhailova N."/>
            <person name="Beauchemin N."/>
            <person name="Sen A."/>
            <person name="Sur S.A."/>
            <person name="Gtari M."/>
            <person name="Wall L."/>
            <person name="Tisa L."/>
            <person name="Woyke T."/>
        </authorList>
    </citation>
    <scope>NUCLEOTIDE SEQUENCE [LARGE SCALE GENOMIC DNA]</scope>
    <source>
        <strain evidence="3">DSM 45817 / CECT 9037 / EuI1c</strain>
    </source>
</reference>
<keyword evidence="1" id="KW-0472">Membrane</keyword>
<feature type="transmembrane region" description="Helical" evidence="1">
    <location>
        <begin position="12"/>
        <end position="32"/>
    </location>
</feature>
<sequence>MDVVRAGLRGASALAVIGVMVGAAGTLLGAVFRHDVPGLASFVGVAFRLLFVLLPAAVLLLLVDTDSEREQREAGIGPSPGREAAAALVTAAVGAPVAVVLCVAVSSFLGPALRRLPAIDYSHALRAEIGWGWSLPVIAVVLFTGAGVAAVLARRR</sequence>
<dbReference type="HOGENOM" id="CLU_1683998_0_0_11"/>
<dbReference type="STRING" id="298654.FraEuI1c_7067"/>
<dbReference type="EMBL" id="CP002299">
    <property type="protein sequence ID" value="ADP85032.1"/>
    <property type="molecule type" value="Genomic_DNA"/>
</dbReference>
<gene>
    <name evidence="2" type="ordered locus">FraEuI1c_7067</name>
</gene>
<keyword evidence="1" id="KW-0812">Transmembrane</keyword>